<evidence type="ECO:0000256" key="1">
    <source>
        <dbReference type="ARBA" id="ARBA00010266"/>
    </source>
</evidence>
<keyword evidence="3" id="KW-0472">Membrane</keyword>
<comment type="caution">
    <text evidence="7">The sequence shown here is derived from an EMBL/GenBank/DDBJ whole genome shotgun (WGS) entry which is preliminary data.</text>
</comment>
<dbReference type="Proteomes" id="UP001434419">
    <property type="component" value="Unassembled WGS sequence"/>
</dbReference>
<feature type="region of interest" description="Disordered" evidence="2">
    <location>
        <begin position="396"/>
        <end position="415"/>
    </location>
</feature>
<dbReference type="GO" id="GO:0004040">
    <property type="term" value="F:amidase activity"/>
    <property type="evidence" value="ECO:0007669"/>
    <property type="project" value="InterPro"/>
</dbReference>
<evidence type="ECO:0000313" key="9">
    <source>
        <dbReference type="Proteomes" id="UP001434419"/>
    </source>
</evidence>
<feature type="domain" description="Mannosyl-glycoprotein endo-beta-N-acetylglucosamidase-like" evidence="5">
    <location>
        <begin position="79"/>
        <end position="204"/>
    </location>
</feature>
<sequence>MITNIKRLRQTKRWAGLAAFLLGILAVLSVIYFIVILIAAMGAATDDECDTGGEQGGVVEGRISVIESPKYGQTAMMHIADAVHEKTGISARLLFAQMGQETGNGDSSVAKHDHNFGGMTYSEGSTIGTKGESRGSEGGNYVHYKNLSDFATEWAVTVQNGFKKAGLGKDATVAEYAHAMKKAGYYTAAESEYRAGMEAQAKKYDALKGNKSLAKGDGSSGSDNSAEEDCKPISGKWGWPFKSIPKKGPGNTISGEQLFGKSSTRTGGFHDGVDFGTVPYGGQDILAIHGGTVKKIAFQGHTQDGLGMYVWVEGSDGWNVIYQEFGFDEADLKYVKVEVGDKVSVGDKIGHLASNAHGITHVHIGATEKDFATAELSAYKDDGTWKDPIKLIKDGLNNDAESEEDDGLSKTESEARDWIVQRESGGRWDATNPTNPSVYGRYQLKREYLKGDYSHKNQTRAANKYVKDRYGSWRNAQKFWKEHNWY</sequence>
<reference evidence="6" key="2">
    <citation type="submission" date="2024-06" db="EMBL/GenBank/DDBJ databases">
        <title>Vaginal Lactobacillus fatty acid response mechanisms reveal a metabolite-targeted strategy for bacterial vaginosis treatment.</title>
        <authorList>
            <person name="Zhu M."/>
            <person name="Blainey P.C."/>
            <person name="Bloom S.M."/>
            <person name="Kwon D.S."/>
        </authorList>
    </citation>
    <scope>NUCLEOTIDE SEQUENCE</scope>
    <source>
        <strain evidence="6">194_F1_1</strain>
    </source>
</reference>
<evidence type="ECO:0000313" key="8">
    <source>
        <dbReference type="Proteomes" id="UP000295195"/>
    </source>
</evidence>
<keyword evidence="3" id="KW-1133">Transmembrane helix</keyword>
<name>A0A135YRK1_9LACO</name>
<dbReference type="Proteomes" id="UP000295195">
    <property type="component" value="Unassembled WGS sequence"/>
</dbReference>
<dbReference type="SUPFAM" id="SSF51261">
    <property type="entry name" value="Duplicated hybrid motif"/>
    <property type="match status" value="1"/>
</dbReference>
<dbReference type="PANTHER" id="PTHR21666:SF270">
    <property type="entry name" value="MUREIN HYDROLASE ACTIVATOR ENVC"/>
    <property type="match status" value="1"/>
</dbReference>
<dbReference type="InterPro" id="IPR002901">
    <property type="entry name" value="MGlyc_endo_b_GlcNAc-like_dom"/>
</dbReference>
<evidence type="ECO:0000313" key="7">
    <source>
        <dbReference type="EMBL" id="TDN28877.1"/>
    </source>
</evidence>
<feature type="region of interest" description="Disordered" evidence="2">
    <location>
        <begin position="213"/>
        <end position="239"/>
    </location>
</feature>
<dbReference type="EMBL" id="NKLP01000258">
    <property type="protein sequence ID" value="TDN28877.1"/>
    <property type="molecule type" value="Genomic_DNA"/>
</dbReference>
<dbReference type="InterPro" id="IPR016047">
    <property type="entry name" value="M23ase_b-sheet_dom"/>
</dbReference>
<dbReference type="AlphaFoldDB" id="A0A135YRK1"/>
<dbReference type="Pfam" id="PF01551">
    <property type="entry name" value="Peptidase_M23"/>
    <property type="match status" value="1"/>
</dbReference>
<evidence type="ECO:0000259" key="4">
    <source>
        <dbReference type="Pfam" id="PF01551"/>
    </source>
</evidence>
<evidence type="ECO:0000256" key="3">
    <source>
        <dbReference type="SAM" id="Phobius"/>
    </source>
</evidence>
<dbReference type="InterPro" id="IPR050570">
    <property type="entry name" value="Cell_wall_metabolism_enzyme"/>
</dbReference>
<feature type="domain" description="M23ase beta-sheet core" evidence="4">
    <location>
        <begin position="269"/>
        <end position="368"/>
    </location>
</feature>
<feature type="transmembrane region" description="Helical" evidence="3">
    <location>
        <begin position="14"/>
        <end position="41"/>
    </location>
</feature>
<dbReference type="Gene3D" id="1.10.530.10">
    <property type="match status" value="1"/>
</dbReference>
<dbReference type="CDD" id="cd12797">
    <property type="entry name" value="M23_peptidase"/>
    <property type="match status" value="1"/>
</dbReference>
<dbReference type="GO" id="GO:0004222">
    <property type="term" value="F:metalloendopeptidase activity"/>
    <property type="evidence" value="ECO:0007669"/>
    <property type="project" value="TreeGrafter"/>
</dbReference>
<dbReference type="InterPro" id="IPR011055">
    <property type="entry name" value="Dup_hybrid_motif"/>
</dbReference>
<dbReference type="Pfam" id="PF01832">
    <property type="entry name" value="Glucosaminidase"/>
    <property type="match status" value="1"/>
</dbReference>
<proteinExistence type="inferred from homology"/>
<keyword evidence="3" id="KW-0812">Transmembrane</keyword>
<accession>A0A135YRK1</accession>
<keyword evidence="9" id="KW-1185">Reference proteome</keyword>
<protein>
    <submittedName>
        <fullName evidence="6">Glucosaminidase domain-containing protein</fullName>
    </submittedName>
    <submittedName>
        <fullName evidence="7">Peptidase M23</fullName>
    </submittedName>
</protein>
<gene>
    <name evidence="6" type="ORF">ABVC42_06770</name>
    <name evidence="7" type="ORF">CEE75_12160</name>
</gene>
<organism evidence="7 8">
    <name type="scientific">Lactobacillus crispatus</name>
    <dbReference type="NCBI Taxonomy" id="47770"/>
    <lineage>
        <taxon>Bacteria</taxon>
        <taxon>Bacillati</taxon>
        <taxon>Bacillota</taxon>
        <taxon>Bacilli</taxon>
        <taxon>Lactobacillales</taxon>
        <taxon>Lactobacillaceae</taxon>
        <taxon>Lactobacillus</taxon>
    </lineage>
</organism>
<evidence type="ECO:0000313" key="6">
    <source>
        <dbReference type="EMBL" id="MES5149627.1"/>
    </source>
</evidence>
<dbReference type="Gene3D" id="2.70.70.10">
    <property type="entry name" value="Glucose Permease (Domain IIA)"/>
    <property type="match status" value="1"/>
</dbReference>
<reference evidence="7 8" key="1">
    <citation type="submission" date="2017-06" db="EMBL/GenBank/DDBJ databases">
        <authorList>
            <person name="Swanenburg J."/>
            <person name="Kort R."/>
        </authorList>
    </citation>
    <scope>NUCLEOTIDE SEQUENCE [LARGE SCALE GENOMIC DNA]</scope>
    <source>
        <strain evidence="7 8">RL05</strain>
    </source>
</reference>
<dbReference type="PANTHER" id="PTHR21666">
    <property type="entry name" value="PEPTIDASE-RELATED"/>
    <property type="match status" value="1"/>
</dbReference>
<evidence type="ECO:0000256" key="2">
    <source>
        <dbReference type="SAM" id="MobiDB-lite"/>
    </source>
</evidence>
<comment type="similarity">
    <text evidence="1">Belongs to the glycosyl hydrolase 73 family.</text>
</comment>
<dbReference type="EMBL" id="JBETVU010000012">
    <property type="protein sequence ID" value="MES5149627.1"/>
    <property type="molecule type" value="Genomic_DNA"/>
</dbReference>
<evidence type="ECO:0000259" key="5">
    <source>
        <dbReference type="Pfam" id="PF01832"/>
    </source>
</evidence>
<dbReference type="RefSeq" id="WP_061102399.1">
    <property type="nucleotide sequence ID" value="NZ_JAKHKJ010000001.1"/>
</dbReference>